<keyword evidence="2" id="KW-0472">Membrane</keyword>
<dbReference type="InterPro" id="IPR052402">
    <property type="entry name" value="ADCK_kinase"/>
</dbReference>
<feature type="signal peptide" evidence="3">
    <location>
        <begin position="1"/>
        <end position="20"/>
    </location>
</feature>
<evidence type="ECO:0000256" key="2">
    <source>
        <dbReference type="SAM" id="Phobius"/>
    </source>
</evidence>
<evidence type="ECO:0000313" key="6">
    <source>
        <dbReference type="Proteomes" id="UP000007350"/>
    </source>
</evidence>
<dbReference type="InterPro" id="IPR044095">
    <property type="entry name" value="ADCK2_dom"/>
</dbReference>
<comment type="similarity">
    <text evidence="1">Belongs to the protein kinase superfamily. ADCK protein kinase family.</text>
</comment>
<feature type="transmembrane region" description="Helical" evidence="2">
    <location>
        <begin position="160"/>
        <end position="185"/>
    </location>
</feature>
<keyword evidence="3" id="KW-0732">Signal</keyword>
<evidence type="ECO:0000259" key="4">
    <source>
        <dbReference type="Pfam" id="PF03109"/>
    </source>
</evidence>
<sequence>MSFSSSPLFACVWWWAGLFASDRACLEGGEGCTFGRNDNGCCGRHQGRKVGGKKERGMAPAAHVRAKATRRSFWQLVGVSTLLVGSTGGGLFLYYRYARLPERWRSAQLSKMQPPVRRTRPFVAGANNRGSDNNINPCDGSGFSNELLLTGEPLRGISAVYFYGLVLLRSVMLLTRMVPVIWYAFLTYGLHLCGEQVLFEKLRDALTAMGPSYIKFGQWMATRPDFFPPNLCAALEKLYDQTSAHSWSHTEKVLRRTLHEATPSDGVIKDNGMTSLMDVVETTNTKRKQAARKQQHNALYYFQEIETVPVNSGSIAQIHRGVLREEVDGIPAGTEMAIKVTHPRIREHIAADVTGMRWFVNILTFIWPSTVYFDLKRSVQEFSSFVQSQLDLRQECDNLQQFIFNFRDFPGVIFPRPLPSLCSQDVLIETFEEGEPLQGIQSGDNYYDLAERGCHMFLKMLFEDNFVHSDLHPGNLLLRTNPGAPVSSVSASLLLPSADAYYSDGKMKLLHELVVLDAGLVSTLSKKERNNFIALFAAVACGDGKLASDLMIDRMPEQIRPQSGVKREKFREDMQAIFDIVPPGKSEGFKLSKVRIGPVLAKIMNTVRENKTPIDGNFASLVLTVMVGEGLGRRLAADFNIFSEAAPYLVALLEDSELYFLASKLRETYGTPALLRDSVHFVKPERTATYAEMGIKKVVKTMGHIWRQLTGEATDNEVATVER</sequence>
<organism evidence="5 6">
    <name type="scientific">Trypanosoma cruzi marinkellei</name>
    <dbReference type="NCBI Taxonomy" id="85056"/>
    <lineage>
        <taxon>Eukaryota</taxon>
        <taxon>Discoba</taxon>
        <taxon>Euglenozoa</taxon>
        <taxon>Kinetoplastea</taxon>
        <taxon>Metakinetoplastina</taxon>
        <taxon>Trypanosomatida</taxon>
        <taxon>Trypanosomatidae</taxon>
        <taxon>Trypanosoma</taxon>
        <taxon>Schizotrypanum</taxon>
    </lineage>
</organism>
<feature type="chain" id="PRO_5003861536" description="ABC1 atypical kinase-like domain-containing protein" evidence="3">
    <location>
        <begin position="21"/>
        <end position="723"/>
    </location>
</feature>
<dbReference type="SUPFAM" id="SSF56112">
    <property type="entry name" value="Protein kinase-like (PK-like)"/>
    <property type="match status" value="1"/>
</dbReference>
<keyword evidence="6" id="KW-1185">Reference proteome</keyword>
<reference evidence="5 6" key="1">
    <citation type="journal article" date="2012" name="BMC Genomics">
        <title>Comparative genomic analysis of human infective Trypanosoma cruzi lineages with the bat-restricted subspecies T. cruzi marinkellei.</title>
        <authorList>
            <person name="Franzen O."/>
            <person name="Talavera-Lopez C."/>
            <person name="Ochaya S."/>
            <person name="Butler C.E."/>
            <person name="Messenger L.A."/>
            <person name="Lewis M.D."/>
            <person name="Llewellyn M.S."/>
            <person name="Marinkelle C.J."/>
            <person name="Tyler K.M."/>
            <person name="Miles M.A."/>
            <person name="Andersson B."/>
        </authorList>
    </citation>
    <scope>NUCLEOTIDE SEQUENCE [LARGE SCALE GENOMIC DNA]</scope>
    <source>
        <strain evidence="5 6">B7</strain>
    </source>
</reference>
<evidence type="ECO:0000313" key="5">
    <source>
        <dbReference type="EMBL" id="EKF26691.1"/>
    </source>
</evidence>
<accession>K2MWE9</accession>
<dbReference type="AlphaFoldDB" id="K2MWE9"/>
<evidence type="ECO:0000256" key="1">
    <source>
        <dbReference type="ARBA" id="ARBA00009670"/>
    </source>
</evidence>
<dbReference type="Proteomes" id="UP000007350">
    <property type="component" value="Unassembled WGS sequence"/>
</dbReference>
<protein>
    <recommendedName>
        <fullName evidence="4">ABC1 atypical kinase-like domain-containing protein</fullName>
    </recommendedName>
</protein>
<keyword evidence="2" id="KW-0812">Transmembrane</keyword>
<keyword evidence="2" id="KW-1133">Transmembrane helix</keyword>
<dbReference type="PANTHER" id="PTHR45890:SF1">
    <property type="entry name" value="AARF DOMAIN CONTAINING KINASE 2"/>
    <property type="match status" value="1"/>
</dbReference>
<evidence type="ECO:0000256" key="3">
    <source>
        <dbReference type="SAM" id="SignalP"/>
    </source>
</evidence>
<dbReference type="PANTHER" id="PTHR45890">
    <property type="entry name" value="AARF DOMAIN CONTAINING KINASE 2 (PREDICTED)"/>
    <property type="match status" value="1"/>
</dbReference>
<feature type="transmembrane region" description="Helical" evidence="2">
    <location>
        <begin position="73"/>
        <end position="95"/>
    </location>
</feature>
<comment type="caution">
    <text evidence="5">The sequence shown here is derived from an EMBL/GenBank/DDBJ whole genome shotgun (WGS) entry which is preliminary data.</text>
</comment>
<dbReference type="InterPro" id="IPR004147">
    <property type="entry name" value="ABC1_dom"/>
</dbReference>
<name>K2MWE9_TRYCR</name>
<feature type="domain" description="ABC1 atypical kinase-like" evidence="4">
    <location>
        <begin position="290"/>
        <end position="545"/>
    </location>
</feature>
<dbReference type="OrthoDB" id="427480at2759"/>
<dbReference type="EMBL" id="AHKC01020146">
    <property type="protein sequence ID" value="EKF26691.1"/>
    <property type="molecule type" value="Genomic_DNA"/>
</dbReference>
<proteinExistence type="inferred from homology"/>
<dbReference type="Pfam" id="PF03109">
    <property type="entry name" value="ABC1"/>
    <property type="match status" value="1"/>
</dbReference>
<gene>
    <name evidence="5" type="ORF">MOQ_009608</name>
</gene>
<dbReference type="CDD" id="cd13971">
    <property type="entry name" value="ADCK2-like"/>
    <property type="match status" value="1"/>
</dbReference>
<dbReference type="InterPro" id="IPR011009">
    <property type="entry name" value="Kinase-like_dom_sf"/>
</dbReference>